<feature type="compositionally biased region" description="Basic and acidic residues" evidence="1">
    <location>
        <begin position="273"/>
        <end position="295"/>
    </location>
</feature>
<accession>A0AAF0DRL8</accession>
<feature type="region of interest" description="Disordered" evidence="1">
    <location>
        <begin position="1053"/>
        <end position="1125"/>
    </location>
</feature>
<dbReference type="Pfam" id="PF07039">
    <property type="entry name" value="SGF29_Tudor"/>
    <property type="match status" value="1"/>
</dbReference>
<dbReference type="AlphaFoldDB" id="A0AAF0DRL8"/>
<dbReference type="Gene3D" id="2.30.30.140">
    <property type="match status" value="1"/>
</dbReference>
<proteinExistence type="predicted"/>
<organism evidence="4 5">
    <name type="scientific">Malassezia brasiliensis</name>
    <dbReference type="NCBI Taxonomy" id="1821822"/>
    <lineage>
        <taxon>Eukaryota</taxon>
        <taxon>Fungi</taxon>
        <taxon>Dikarya</taxon>
        <taxon>Basidiomycota</taxon>
        <taxon>Ustilaginomycotina</taxon>
        <taxon>Malasseziomycetes</taxon>
        <taxon>Malasseziales</taxon>
        <taxon>Malasseziaceae</taxon>
        <taxon>Malassezia</taxon>
    </lineage>
</organism>
<dbReference type="InterPro" id="IPR048536">
    <property type="entry name" value="Rrn6_K-rich"/>
</dbReference>
<feature type="compositionally biased region" description="Basic residues" evidence="1">
    <location>
        <begin position="1115"/>
        <end position="1125"/>
    </location>
</feature>
<dbReference type="InterPro" id="IPR010750">
    <property type="entry name" value="SGF29_tudor-like_dom"/>
</dbReference>
<dbReference type="Proteomes" id="UP001216638">
    <property type="component" value="Chromosome 2"/>
</dbReference>
<dbReference type="GO" id="GO:0016071">
    <property type="term" value="P:mRNA metabolic process"/>
    <property type="evidence" value="ECO:0007669"/>
    <property type="project" value="UniProtKB-ARBA"/>
</dbReference>
<dbReference type="InterPro" id="IPR047288">
    <property type="entry name" value="Tudor_SGF29_rpt1"/>
</dbReference>
<gene>
    <name evidence="4" type="ORF">MBRA1_001503</name>
</gene>
<feature type="compositionally biased region" description="Polar residues" evidence="1">
    <location>
        <begin position="435"/>
        <end position="444"/>
    </location>
</feature>
<feature type="region of interest" description="Disordered" evidence="1">
    <location>
        <begin position="264"/>
        <end position="300"/>
    </location>
</feature>
<evidence type="ECO:0000259" key="3">
    <source>
        <dbReference type="Pfam" id="PF20639"/>
    </source>
</evidence>
<feature type="domain" description="RRN6 K-rich C-terminal" evidence="3">
    <location>
        <begin position="1008"/>
        <end position="1125"/>
    </location>
</feature>
<name>A0AAF0DRL8_9BASI</name>
<feature type="region of interest" description="Disordered" evidence="1">
    <location>
        <begin position="431"/>
        <end position="459"/>
    </location>
</feature>
<sequence length="1125" mass="122620">MTSRNRASFSGSSEELQVWQTVRSQLKSLENARNASLSGYERLVRAQSESPTKNLEGIYNVVESCILDEQRAISGALEQIDVLVALRQASMDGSSDVRRRKRKADDSLADFADSAADVKGKLTADTRRTRTASSSFSKRGSEADARLAQISAQLPLQRGRKVAFCQPQKNDVYPGEEGEVWIMATVISCINNDTHRYIVQDAEDEGNNGPCFYNATIQGGGPNISSATSRSKKREAEFLQTPYQLMFDDDGSDIKQQQLLNESQAQKKKNNKRPQEKRTPKPKPDNAKSKPKEADSAAPTSALTWQQELFRQSQRPAAFDYAADSRDVETFGEGKGRATAGASTPDRRKNKAKTRAEPKSPSTPNKKMAAVVAYAGPTFHNSPAATSLPAPKFGGKSKIPNADDARAVSDAAVPAPVSTSAVPETVGKDAENVGADTSSMSLPPNVTAPERATAPSSVLSPPLTRLVPARVTTSSLQYLEEPGSVALVPAQAESSSRAWADGHGTRLAWQVHGRAAKPDPILVAGPESIQAASFLRRYHPGIHVPSRLLASMILDDDQTKIRKEDNGADLTKCTTTTLALEHTASILVVCVGGANRDELFVSEFRSDGRVYTSGDAAWKARGPIVQVQSTAHHTLLVRTRIATVVGDVRRTEGEHEGTPMFRFYPTQKLKHTNSACADACLASETCAYTTDTQGIVQAWDVVSNKVRRKTKVGHDEHDAFWALGIAGHTLDVASCYTLASLDLRHNRLLVTYGILEQTVRGALWMRLLRTSPSESWPSLNTEWSSHAHQRARDASDTEDAGPFGDAEMTPVDYRQLYQAGILGYLGTDNLATWEASTSSRLDALTQEPKGTASETLLDLLAKQGPHYAGASEIHTDQTLCAHTAEPAQVARIFQHAQDSEARNQLAVGLPWLRTVPTDAASLWPWLTDKLSDSDAPVVRDAASQMALDVLLASYFYPGSEPAPIDAHNTNWRWDRRGPPVCPPAPELSLVPKNVVHTSPLSDTARLLLSEWPDGEDAARFTYRNPYRGLDFGHTEEEVRVSASQPVRPTVVAAQKPRVVSRRPHPEVERASSPIPMRFSQEASAPSSSQDAEEPPKIPQTQIEPGRFGQRAVPKPPKRKKRMGGF</sequence>
<protein>
    <submittedName>
        <fullName evidence="4">Uncharacterized protein</fullName>
    </submittedName>
</protein>
<feature type="domain" description="SGF29 C-terminal" evidence="2">
    <location>
        <begin position="159"/>
        <end position="211"/>
    </location>
</feature>
<feature type="region of interest" description="Disordered" evidence="1">
    <location>
        <begin position="330"/>
        <end position="366"/>
    </location>
</feature>
<evidence type="ECO:0000313" key="4">
    <source>
        <dbReference type="EMBL" id="WFC94865.1"/>
    </source>
</evidence>
<dbReference type="EMBL" id="CP119952">
    <property type="protein sequence ID" value="WFC94865.1"/>
    <property type="molecule type" value="Genomic_DNA"/>
</dbReference>
<reference evidence="4" key="1">
    <citation type="submission" date="2023-03" db="EMBL/GenBank/DDBJ databases">
        <title>Mating type loci evolution in Malassezia.</title>
        <authorList>
            <person name="Coelho M.A."/>
        </authorList>
    </citation>
    <scope>NUCLEOTIDE SEQUENCE</scope>
    <source>
        <strain evidence="4">CBS 14135</strain>
    </source>
</reference>
<evidence type="ECO:0000259" key="2">
    <source>
        <dbReference type="Pfam" id="PF07039"/>
    </source>
</evidence>
<evidence type="ECO:0000313" key="5">
    <source>
        <dbReference type="Proteomes" id="UP001216638"/>
    </source>
</evidence>
<dbReference type="Pfam" id="PF15365">
    <property type="entry name" value="PNRC"/>
    <property type="match status" value="1"/>
</dbReference>
<dbReference type="InterPro" id="IPR028322">
    <property type="entry name" value="PNRC-like_rgn"/>
</dbReference>
<keyword evidence="5" id="KW-1185">Reference proteome</keyword>
<dbReference type="CDD" id="cd20393">
    <property type="entry name" value="Tudor_SGF29_rpt1"/>
    <property type="match status" value="1"/>
</dbReference>
<feature type="compositionally biased region" description="Polar residues" evidence="1">
    <location>
        <begin position="1080"/>
        <end position="1089"/>
    </location>
</feature>
<dbReference type="Pfam" id="PF20639">
    <property type="entry name" value="Rrn6_K-rich"/>
    <property type="match status" value="1"/>
</dbReference>
<evidence type="ECO:0000256" key="1">
    <source>
        <dbReference type="SAM" id="MobiDB-lite"/>
    </source>
</evidence>